<evidence type="ECO:0000256" key="1">
    <source>
        <dbReference type="ARBA" id="ARBA00007749"/>
    </source>
</evidence>
<evidence type="ECO:0000259" key="5">
    <source>
        <dbReference type="SMART" id="SM00849"/>
    </source>
</evidence>
<evidence type="ECO:0000313" key="6">
    <source>
        <dbReference type="EMBL" id="MBO1080155.1"/>
    </source>
</evidence>
<organism evidence="6 7">
    <name type="scientific">Roseomonas haemaphysalidis</name>
    <dbReference type="NCBI Taxonomy" id="2768162"/>
    <lineage>
        <taxon>Bacteria</taxon>
        <taxon>Pseudomonadati</taxon>
        <taxon>Pseudomonadota</taxon>
        <taxon>Alphaproteobacteria</taxon>
        <taxon>Acetobacterales</taxon>
        <taxon>Roseomonadaceae</taxon>
        <taxon>Roseomonas</taxon>
    </lineage>
</organism>
<dbReference type="CDD" id="cd16277">
    <property type="entry name" value="metallo-hydrolase-like_MBL-fold"/>
    <property type="match status" value="1"/>
</dbReference>
<comment type="similarity">
    <text evidence="1">Belongs to the metallo-beta-lactamase superfamily.</text>
</comment>
<protein>
    <submittedName>
        <fullName evidence="6">MBL fold metallo-hydrolase</fullName>
    </submittedName>
</protein>
<gene>
    <name evidence="6" type="ORF">IAI61_14035</name>
</gene>
<accession>A0ABS3KRQ5</accession>
<name>A0ABS3KRQ5_9PROT</name>
<dbReference type="Proteomes" id="UP001518989">
    <property type="component" value="Unassembled WGS sequence"/>
</dbReference>
<reference evidence="6 7" key="1">
    <citation type="submission" date="2020-09" db="EMBL/GenBank/DDBJ databases">
        <title>Roseomonas.</title>
        <authorList>
            <person name="Zhu W."/>
        </authorList>
    </citation>
    <scope>NUCLEOTIDE SEQUENCE [LARGE SCALE GENOMIC DNA]</scope>
    <source>
        <strain evidence="6 7">573</strain>
    </source>
</reference>
<dbReference type="InterPro" id="IPR036866">
    <property type="entry name" value="RibonucZ/Hydroxyglut_hydro"/>
</dbReference>
<dbReference type="PANTHER" id="PTHR42978">
    <property type="entry name" value="QUORUM-QUENCHING LACTONASE YTNP-RELATED-RELATED"/>
    <property type="match status" value="1"/>
</dbReference>
<dbReference type="RefSeq" id="WP_207417982.1">
    <property type="nucleotide sequence ID" value="NZ_CP061177.1"/>
</dbReference>
<proteinExistence type="inferred from homology"/>
<dbReference type="SMART" id="SM00849">
    <property type="entry name" value="Lactamase_B"/>
    <property type="match status" value="1"/>
</dbReference>
<keyword evidence="3" id="KW-0378">Hydrolase</keyword>
<dbReference type="EMBL" id="JACTNG010000007">
    <property type="protein sequence ID" value="MBO1080155.1"/>
    <property type="molecule type" value="Genomic_DNA"/>
</dbReference>
<evidence type="ECO:0000256" key="2">
    <source>
        <dbReference type="ARBA" id="ARBA00022723"/>
    </source>
</evidence>
<keyword evidence="7" id="KW-1185">Reference proteome</keyword>
<dbReference type="Pfam" id="PF00753">
    <property type="entry name" value="Lactamase_B"/>
    <property type="match status" value="1"/>
</dbReference>
<evidence type="ECO:0000256" key="4">
    <source>
        <dbReference type="ARBA" id="ARBA00022833"/>
    </source>
</evidence>
<dbReference type="InterPro" id="IPR051013">
    <property type="entry name" value="MBL_superfamily_lactonases"/>
</dbReference>
<comment type="caution">
    <text evidence="6">The sequence shown here is derived from an EMBL/GenBank/DDBJ whole genome shotgun (WGS) entry which is preliminary data.</text>
</comment>
<dbReference type="Gene3D" id="3.60.15.10">
    <property type="entry name" value="Ribonuclease Z/Hydroxyacylglutathione hydrolase-like"/>
    <property type="match status" value="1"/>
</dbReference>
<evidence type="ECO:0000256" key="3">
    <source>
        <dbReference type="ARBA" id="ARBA00022801"/>
    </source>
</evidence>
<dbReference type="SUPFAM" id="SSF56281">
    <property type="entry name" value="Metallo-hydrolase/oxidoreductase"/>
    <property type="match status" value="1"/>
</dbReference>
<sequence>MHFTLGDVRVDLVLDMDVFPLPAARIMPGRDLGELLPHRALLEPDHMDFARGDLLLGMQALLLRLPGLTVLVDTCVGEHKERPAHPHWHRRAASGFLDALGVPPEAVDVVLCTHLHADHVGWNTRLRDGRWVPTFPRARYLVGRRELQYWQARAAAEPGVSHGAFADSVQPLLDAGVVDAVADGYELAPGLTLKPLPGHTVGQMGLWLERAGARAIFCGDAIHSPVQILRPDWSSAFCTDPEEAAETRRTLLHCAAEDGTVLVPAHFRRCGCTRIRREGEDFRPLFGPG</sequence>
<dbReference type="InterPro" id="IPR001279">
    <property type="entry name" value="Metallo-B-lactamas"/>
</dbReference>
<evidence type="ECO:0000313" key="7">
    <source>
        <dbReference type="Proteomes" id="UP001518989"/>
    </source>
</evidence>
<keyword evidence="2" id="KW-0479">Metal-binding</keyword>
<keyword evidence="4" id="KW-0862">Zinc</keyword>
<dbReference type="PANTHER" id="PTHR42978:SF6">
    <property type="entry name" value="QUORUM-QUENCHING LACTONASE YTNP-RELATED"/>
    <property type="match status" value="1"/>
</dbReference>
<feature type="domain" description="Metallo-beta-lactamase" evidence="5">
    <location>
        <begin position="57"/>
        <end position="266"/>
    </location>
</feature>